<dbReference type="PANTHER" id="PTHR30250:SF11">
    <property type="entry name" value="O-ANTIGEN TRANSPORTER-RELATED"/>
    <property type="match status" value="1"/>
</dbReference>
<evidence type="ECO:0000256" key="4">
    <source>
        <dbReference type="ARBA" id="ARBA00022989"/>
    </source>
</evidence>
<reference evidence="8" key="1">
    <citation type="journal article" date="2019" name="Int. J. Syst. Evol. Microbiol.">
        <title>The Global Catalogue of Microorganisms (GCM) 10K type strain sequencing project: providing services to taxonomists for standard genome sequencing and annotation.</title>
        <authorList>
            <consortium name="The Broad Institute Genomics Platform"/>
            <consortium name="The Broad Institute Genome Sequencing Center for Infectious Disease"/>
            <person name="Wu L."/>
            <person name="Ma J."/>
        </authorList>
    </citation>
    <scope>NUCLEOTIDE SEQUENCE [LARGE SCALE GENOMIC DNA]</scope>
    <source>
        <strain evidence="8">NCAIM B.02333</strain>
    </source>
</reference>
<proteinExistence type="predicted"/>
<comment type="subcellular location">
    <subcellularLocation>
        <location evidence="1">Cell membrane</location>
        <topology evidence="1">Multi-pass membrane protein</topology>
    </subcellularLocation>
</comment>
<evidence type="ECO:0000256" key="5">
    <source>
        <dbReference type="ARBA" id="ARBA00023136"/>
    </source>
</evidence>
<evidence type="ECO:0000256" key="6">
    <source>
        <dbReference type="SAM" id="Phobius"/>
    </source>
</evidence>
<feature type="transmembrane region" description="Helical" evidence="6">
    <location>
        <begin position="192"/>
        <end position="211"/>
    </location>
</feature>
<dbReference type="InterPro" id="IPR050833">
    <property type="entry name" value="Poly_Biosynth_Transport"/>
</dbReference>
<feature type="transmembrane region" description="Helical" evidence="6">
    <location>
        <begin position="58"/>
        <end position="77"/>
    </location>
</feature>
<sequence>MSLPESTPPTAVAGAPDQASVRRLYSSASWLGGSTLVNAAIGFAFWIVAARVVEPDVLGVEGAVLNVVMLLAWLCQLGMQNALTRFMPVAGAGTRSLVVRTYLASTVLALVCGLAWLAWSALRAQPLFGLPLWLTAWSAFSVLAWTIFSLQDSVLVGARKPHLVAVENAVYSAVKLVALVPLAVLLPEGGLLVAWVAPVLLFVPVVNAFVFRRLLPRDGAGEGPVGGREVARFVAHDFPGGAASMLAVRLVPVLVLAQLGGRDTAYFLVAWQVLMVLELSLSSLGLSLTVEGAGADDATVRALVGQLLRRVLPLALAGCLALVVLARPVLSLFGEEYAGEGTTVLRVLVATLALRVVVDAAVSVMRVRDDLRLLLLIEVVRAPVALGACWLLAGAYGVTGAAASYGVTNIVLAVLAGLYLRGVFRAMDARATA</sequence>
<feature type="transmembrane region" description="Helical" evidence="6">
    <location>
        <begin position="130"/>
        <end position="148"/>
    </location>
</feature>
<feature type="transmembrane region" description="Helical" evidence="6">
    <location>
        <begin position="311"/>
        <end position="330"/>
    </location>
</feature>
<feature type="transmembrane region" description="Helical" evidence="6">
    <location>
        <begin position="30"/>
        <end position="52"/>
    </location>
</feature>
<dbReference type="EMBL" id="JBHRWW010000010">
    <property type="protein sequence ID" value="MFC3689472.1"/>
    <property type="molecule type" value="Genomic_DNA"/>
</dbReference>
<feature type="transmembrane region" description="Helical" evidence="6">
    <location>
        <begin position="402"/>
        <end position="420"/>
    </location>
</feature>
<evidence type="ECO:0000313" key="8">
    <source>
        <dbReference type="Proteomes" id="UP001595685"/>
    </source>
</evidence>
<protein>
    <submittedName>
        <fullName evidence="7">Lipopolysaccharide biosynthesis protein</fullName>
    </submittedName>
</protein>
<keyword evidence="3 6" id="KW-0812">Transmembrane</keyword>
<comment type="caution">
    <text evidence="7">The sequence shown here is derived from an EMBL/GenBank/DDBJ whole genome shotgun (WGS) entry which is preliminary data.</text>
</comment>
<evidence type="ECO:0000256" key="3">
    <source>
        <dbReference type="ARBA" id="ARBA00022692"/>
    </source>
</evidence>
<feature type="transmembrane region" description="Helical" evidence="6">
    <location>
        <begin position="169"/>
        <end position="186"/>
    </location>
</feature>
<dbReference type="Proteomes" id="UP001595685">
    <property type="component" value="Unassembled WGS sequence"/>
</dbReference>
<keyword evidence="8" id="KW-1185">Reference proteome</keyword>
<gene>
    <name evidence="7" type="ORF">ACFOLH_14065</name>
</gene>
<feature type="transmembrane region" description="Helical" evidence="6">
    <location>
        <begin position="265"/>
        <end position="290"/>
    </location>
</feature>
<feature type="transmembrane region" description="Helical" evidence="6">
    <location>
        <begin position="97"/>
        <end position="118"/>
    </location>
</feature>
<feature type="transmembrane region" description="Helical" evidence="6">
    <location>
        <begin position="342"/>
        <end position="362"/>
    </location>
</feature>
<keyword evidence="4 6" id="KW-1133">Transmembrane helix</keyword>
<accession>A0ABV7WKF1</accession>
<dbReference type="RefSeq" id="WP_376984056.1">
    <property type="nucleotide sequence ID" value="NZ_JBHRWW010000010.1"/>
</dbReference>
<dbReference type="PANTHER" id="PTHR30250">
    <property type="entry name" value="PST FAMILY PREDICTED COLANIC ACID TRANSPORTER"/>
    <property type="match status" value="1"/>
</dbReference>
<keyword evidence="2" id="KW-1003">Cell membrane</keyword>
<evidence type="ECO:0000256" key="2">
    <source>
        <dbReference type="ARBA" id="ARBA00022475"/>
    </source>
</evidence>
<evidence type="ECO:0000313" key="7">
    <source>
        <dbReference type="EMBL" id="MFC3689472.1"/>
    </source>
</evidence>
<evidence type="ECO:0000256" key="1">
    <source>
        <dbReference type="ARBA" id="ARBA00004651"/>
    </source>
</evidence>
<name>A0ABV7WKF1_9MICO</name>
<keyword evidence="5 6" id="KW-0472">Membrane</keyword>
<feature type="transmembrane region" description="Helical" evidence="6">
    <location>
        <begin position="374"/>
        <end position="396"/>
    </location>
</feature>
<dbReference type="Pfam" id="PF01943">
    <property type="entry name" value="Polysacc_synt"/>
    <property type="match status" value="1"/>
</dbReference>
<dbReference type="InterPro" id="IPR002797">
    <property type="entry name" value="Polysacc_synth"/>
</dbReference>
<organism evidence="7 8">
    <name type="scientific">Aquipuribacter hungaricus</name>
    <dbReference type="NCBI Taxonomy" id="545624"/>
    <lineage>
        <taxon>Bacteria</taxon>
        <taxon>Bacillati</taxon>
        <taxon>Actinomycetota</taxon>
        <taxon>Actinomycetes</taxon>
        <taxon>Micrococcales</taxon>
        <taxon>Intrasporangiaceae</taxon>
        <taxon>Aquipuribacter</taxon>
    </lineage>
</organism>